<protein>
    <submittedName>
        <fullName evidence="3">Uncharacterized protein</fullName>
    </submittedName>
</protein>
<evidence type="ECO:0000313" key="4">
    <source>
        <dbReference type="Proteomes" id="UP000594454"/>
    </source>
</evidence>
<name>A0A7R8YRU7_HERIL</name>
<dbReference type="OrthoDB" id="10264154at2759"/>
<dbReference type="FunCoup" id="A0A7R8YRU7">
    <property type="interactions" value="3"/>
</dbReference>
<feature type="region of interest" description="Disordered" evidence="1">
    <location>
        <begin position="288"/>
        <end position="325"/>
    </location>
</feature>
<keyword evidence="2" id="KW-0472">Membrane</keyword>
<reference evidence="3 4" key="1">
    <citation type="submission" date="2020-11" db="EMBL/GenBank/DDBJ databases">
        <authorList>
            <person name="Wallbank WR R."/>
            <person name="Pardo Diaz C."/>
            <person name="Kozak K."/>
            <person name="Martin S."/>
            <person name="Jiggins C."/>
            <person name="Moest M."/>
            <person name="Warren A I."/>
            <person name="Generalovic N T."/>
            <person name="Byers J.R.P. K."/>
            <person name="Montejo-Kovacevich G."/>
            <person name="Yen C E."/>
        </authorList>
    </citation>
    <scope>NUCLEOTIDE SEQUENCE [LARGE SCALE GENOMIC DNA]</scope>
</reference>
<dbReference type="InParanoid" id="A0A7R8YRU7"/>
<accession>A0A7R8YRU7</accession>
<dbReference type="EMBL" id="LR899010">
    <property type="protein sequence ID" value="CAD7083241.1"/>
    <property type="molecule type" value="Genomic_DNA"/>
</dbReference>
<proteinExistence type="predicted"/>
<keyword evidence="2" id="KW-1133">Transmembrane helix</keyword>
<feature type="transmembrane region" description="Helical" evidence="2">
    <location>
        <begin position="99"/>
        <end position="119"/>
    </location>
</feature>
<keyword evidence="4" id="KW-1185">Reference proteome</keyword>
<organism evidence="3 4">
    <name type="scientific">Hermetia illucens</name>
    <name type="common">Black soldier fly</name>
    <dbReference type="NCBI Taxonomy" id="343691"/>
    <lineage>
        <taxon>Eukaryota</taxon>
        <taxon>Metazoa</taxon>
        <taxon>Ecdysozoa</taxon>
        <taxon>Arthropoda</taxon>
        <taxon>Hexapoda</taxon>
        <taxon>Insecta</taxon>
        <taxon>Pterygota</taxon>
        <taxon>Neoptera</taxon>
        <taxon>Endopterygota</taxon>
        <taxon>Diptera</taxon>
        <taxon>Brachycera</taxon>
        <taxon>Stratiomyomorpha</taxon>
        <taxon>Stratiomyidae</taxon>
        <taxon>Hermetiinae</taxon>
        <taxon>Hermetia</taxon>
    </lineage>
</organism>
<feature type="transmembrane region" description="Helical" evidence="2">
    <location>
        <begin position="126"/>
        <end position="146"/>
    </location>
</feature>
<dbReference type="AlphaFoldDB" id="A0A7R8YRU7"/>
<feature type="compositionally biased region" description="Polar residues" evidence="1">
    <location>
        <begin position="300"/>
        <end position="325"/>
    </location>
</feature>
<feature type="transmembrane region" description="Helical" evidence="2">
    <location>
        <begin position="189"/>
        <end position="214"/>
    </location>
</feature>
<dbReference type="Proteomes" id="UP000594454">
    <property type="component" value="Chromosome 2"/>
</dbReference>
<feature type="transmembrane region" description="Helical" evidence="2">
    <location>
        <begin position="20"/>
        <end position="44"/>
    </location>
</feature>
<evidence type="ECO:0000256" key="2">
    <source>
        <dbReference type="SAM" id="Phobius"/>
    </source>
</evidence>
<keyword evidence="2" id="KW-0812">Transmembrane</keyword>
<sequence>MQTISDSSKGFIHLQFIIRFAGVIGMLQSLGWLGLSIMGITAHYCAFDKVNSEDQSVAAITQQTFYHMYFGTCGSSSKIDFNSLDKIALRLDYQQVNTWVWVYFAIHILWFCSSASLMRKVATNRLVLLNTILLIWVLITLAISAMDLGLGVLFGLDYGEILAVARTALYFDDSPEVASVLLAGMTSSISMMIIALRGFVLWVINVALLSYFFVQTFIISKAPTNVYGHDNEGFVSETQSDILRQPIDAYAPTNKEPDRNSGSVQLNVEPLKRANAMSVDSLLQRHYQRYPPDPDYSPQMVRSDTAATNQSNRPLKSALRNSRFQ</sequence>
<evidence type="ECO:0000313" key="3">
    <source>
        <dbReference type="EMBL" id="CAD7083241.1"/>
    </source>
</evidence>
<evidence type="ECO:0000256" key="1">
    <source>
        <dbReference type="SAM" id="MobiDB-lite"/>
    </source>
</evidence>
<gene>
    <name evidence="3" type="ORF">HERILL_LOCUS6214</name>
</gene>